<dbReference type="Proteomes" id="UP001530400">
    <property type="component" value="Unassembled WGS sequence"/>
</dbReference>
<evidence type="ECO:0000256" key="2">
    <source>
        <dbReference type="SAM" id="MobiDB-lite"/>
    </source>
</evidence>
<accession>A0ABD3NFD2</accession>
<proteinExistence type="predicted"/>
<reference evidence="3 4" key="1">
    <citation type="submission" date="2024-10" db="EMBL/GenBank/DDBJ databases">
        <title>Updated reference genomes for cyclostephanoid diatoms.</title>
        <authorList>
            <person name="Roberts W.R."/>
            <person name="Alverson A.J."/>
        </authorList>
    </citation>
    <scope>NUCLEOTIDE SEQUENCE [LARGE SCALE GENOMIC DNA]</scope>
    <source>
        <strain evidence="3 4">AJA010-31</strain>
    </source>
</reference>
<keyword evidence="1" id="KW-0175">Coiled coil</keyword>
<name>A0ABD3NFD2_9STRA</name>
<evidence type="ECO:0000313" key="4">
    <source>
        <dbReference type="Proteomes" id="UP001530400"/>
    </source>
</evidence>
<organism evidence="3 4">
    <name type="scientific">Cyclotella atomus</name>
    <dbReference type="NCBI Taxonomy" id="382360"/>
    <lineage>
        <taxon>Eukaryota</taxon>
        <taxon>Sar</taxon>
        <taxon>Stramenopiles</taxon>
        <taxon>Ochrophyta</taxon>
        <taxon>Bacillariophyta</taxon>
        <taxon>Coscinodiscophyceae</taxon>
        <taxon>Thalassiosirophycidae</taxon>
        <taxon>Stephanodiscales</taxon>
        <taxon>Stephanodiscaceae</taxon>
        <taxon>Cyclotella</taxon>
    </lineage>
</organism>
<dbReference type="EMBL" id="JALLPJ020001183">
    <property type="protein sequence ID" value="KAL3774649.1"/>
    <property type="molecule type" value="Genomic_DNA"/>
</dbReference>
<feature type="coiled-coil region" evidence="1">
    <location>
        <begin position="173"/>
        <end position="200"/>
    </location>
</feature>
<evidence type="ECO:0000313" key="3">
    <source>
        <dbReference type="EMBL" id="KAL3774649.1"/>
    </source>
</evidence>
<evidence type="ECO:0000256" key="1">
    <source>
        <dbReference type="SAM" id="Coils"/>
    </source>
</evidence>
<feature type="compositionally biased region" description="Basic and acidic residues" evidence="2">
    <location>
        <begin position="311"/>
        <end position="326"/>
    </location>
</feature>
<evidence type="ECO:0008006" key="5">
    <source>
        <dbReference type="Google" id="ProtNLM"/>
    </source>
</evidence>
<comment type="caution">
    <text evidence="3">The sequence shown here is derived from an EMBL/GenBank/DDBJ whole genome shotgun (WGS) entry which is preliminary data.</text>
</comment>
<sequence length="924" mass="105513">MASLEQSIKKLILKHNKHPPNSTKLEKECIHYAHHANHILKTLVAKRTSLEYAVQAFEEACVNYIDVFQKCGKNDGERKMLILTKWFTHFLRLRDGFQLMESGERRHKHDDDVDGAGTRFKSRLSGALRRDGVTRKFKSALGYTGFGWDEFYDDDVGIKKQLLETLFELTGKQRAAENIISIWEENLDNHETERKLLSEKLTSTYKSFVDKMNQLLASKGEAKLKLVTDDKAEKLTWGLLDLKRSGNKFTIESAGGSIPIDMTLGQWRERFALPEPTKQQKKKDLPNKAPNKCTKKKRVIADSSDEEDEAPIEKPAAKQIPPKDESSSGIEVKIRQVAQLPLDNSSSLDEIKRLHGVSARQLEDARSQLHHENLASSMAAYNDELRELISDGDTLNHCIRQWGRLQTFRSEFPDLYEEMEEISDELKEKMARWKLCQGYFESKSSKEDKSDELFTSREKYREASMELGNFILDTAHVMFLDQLQQLDQHKDNSVSLHNELKHNLLDSDHVFLQAAGGFYKQALALVKEQLLFYSKSDLSIEKQWEKTQQLLLRGRAQFNIGLTKLELSQCSSSLNEDVTEFVSDACKSFDDASKSCANIRHNTLIIRNHSKSNEMSRQDKSKTWKEHAMLQILESIWLLIRSQKGHCECLWKLKRFDEAETKMIEASDTSDIIGLDEIKEVDTFWIVRLLGDLQLVPCSLLDMAAQSLDATPSKNTALGDKLLKIARKAVQLATDISTALLAFVEKHSLGQDENFIPILQDMLTAESLKAEEKEIIEAWASKIGTAPREKLVDRHNNINRDQDRGELRQDLQTASLRPDRGRVLVSESRPSFRRRKNIQKDNDNARVATAELFQSAFDPSRSGASTSNVERNSPNHKYMPWGDEVLCEQDLNKYPSCCPPLPPDMPLEIRRALEAKLGDILPPN</sequence>
<gene>
    <name evidence="3" type="ORF">ACHAWO_008315</name>
</gene>
<protein>
    <recommendedName>
        <fullName evidence="5">BRO1 domain-containing protein</fullName>
    </recommendedName>
</protein>
<keyword evidence="4" id="KW-1185">Reference proteome</keyword>
<feature type="region of interest" description="Disordered" evidence="2">
    <location>
        <begin position="274"/>
        <end position="329"/>
    </location>
</feature>
<dbReference type="AlphaFoldDB" id="A0ABD3NFD2"/>